<dbReference type="EMBL" id="MELK01000009">
    <property type="protein sequence ID" value="OFW59877.1"/>
    <property type="molecule type" value="Genomic_DNA"/>
</dbReference>
<dbReference type="InterPro" id="IPR002302">
    <property type="entry name" value="Leu-tRNA-ligase"/>
</dbReference>
<dbReference type="PANTHER" id="PTHR43740">
    <property type="entry name" value="LEUCYL-TRNA SYNTHETASE"/>
    <property type="match status" value="1"/>
</dbReference>
<dbReference type="Pfam" id="PF09334">
    <property type="entry name" value="tRNA-synt_1g"/>
    <property type="match status" value="1"/>
</dbReference>
<dbReference type="Gene3D" id="3.10.20.590">
    <property type="match status" value="1"/>
</dbReference>
<reference evidence="14 15" key="1">
    <citation type="journal article" date="2016" name="Nat. Commun.">
        <title>Thousands of microbial genomes shed light on interconnected biogeochemical processes in an aquifer system.</title>
        <authorList>
            <person name="Anantharaman K."/>
            <person name="Brown C.T."/>
            <person name="Hug L.A."/>
            <person name="Sharon I."/>
            <person name="Castelle C.J."/>
            <person name="Probst A.J."/>
            <person name="Thomas B.C."/>
            <person name="Singh A."/>
            <person name="Wilkins M.J."/>
            <person name="Karaoz U."/>
            <person name="Brodie E.L."/>
            <person name="Williams K.H."/>
            <person name="Hubbard S.S."/>
            <person name="Banfield J.F."/>
        </authorList>
    </citation>
    <scope>NUCLEOTIDE SEQUENCE [LARGE SCALE GENOMIC DNA]</scope>
</reference>
<dbReference type="AlphaFoldDB" id="A0A1F2WSQ3"/>
<dbReference type="Proteomes" id="UP000177876">
    <property type="component" value="Unassembled WGS sequence"/>
</dbReference>
<dbReference type="GO" id="GO:0005829">
    <property type="term" value="C:cytosol"/>
    <property type="evidence" value="ECO:0007669"/>
    <property type="project" value="TreeGrafter"/>
</dbReference>
<dbReference type="NCBIfam" id="TIGR00396">
    <property type="entry name" value="leuS_bact"/>
    <property type="match status" value="1"/>
</dbReference>
<keyword evidence="2 8" id="KW-0436">Ligase</keyword>
<dbReference type="GO" id="GO:0005524">
    <property type="term" value="F:ATP binding"/>
    <property type="evidence" value="ECO:0007669"/>
    <property type="project" value="UniProtKB-UniRule"/>
</dbReference>
<comment type="subcellular location">
    <subcellularLocation>
        <location evidence="8">Cytoplasm</location>
    </subcellularLocation>
</comment>
<sequence>MEEKYDFKAIEEKWRRHWAHSEIYRSDEEEGAQKKYVLVMFPYPSGPAHIGHVANYNLGDVLARYLKRKGVNVLHPMGWDGFGLPAENAAIREGIHPAKYTGENIALLRNSLERLGYAYDWGRELATCDPEYYRWTQWFFLKFLERDLAYKAQAWANWCPSCLTVLANEQVINGHCERCDTLVIQKALQQWFFRITEYAERLLADMEQLGGWPESVLTMQRNWIGRSEGCEVIFRLADSDKEMPIFTTRPDTLWGVTFFLLAPEHPLVDELTQGTPYESDVAAFHERMRGVSNIERTSMETEKDGVFLGAYVVNPVNGEKVPVWTANFVLMEYGTGAVMAVPAHDQRDFEFARKYGLPIRVVIQPRDGSLEPDEMTEAYVDAGTMVNSAGFDGEDGEAGRKQSVPDLLEEKGWGSRTINYRLRDWLISRQRYWGAPIPIIYCERCGMVPVPEEDLPVLLPEDVRFEFKGPSPLESSDDFRNTACPRCGGEAKRETDTMDTFVDSSWYYIRYASPRFDSAPFDDKAVAYWLPVDQYIGGIEHAILHLLYSRFFTKVLKDLELIDFDEPFANLLCQGMVVMGGAKMSKSKGNVIIPDQFIDSFGADTLRLFILFLGPPEADKEWSESGIEGAHRFLNRVWRLVGRYLDVLTFKTQPVPQDSHALRRIGHITHRTIKKVSEDIERFAFNTAIAAIMEFTNSLYKEIEECADAFNTYEGHEAIRNLILLLAPFAPFITEELWEELGGEFSVHQQHWPEYDTALVKSERIMLVAQINGKVRERIEVDAGISEEEMRRTVLESSRIKQLLEGKTVNKIIVVPGKLVNIVVR</sequence>
<keyword evidence="6 8" id="KW-0030">Aminoacyl-tRNA synthetase</keyword>
<dbReference type="CDD" id="cd07958">
    <property type="entry name" value="Anticodon_Ia_Leu_BEm"/>
    <property type="match status" value="1"/>
</dbReference>
<keyword evidence="5 8" id="KW-0648">Protein biosynthesis</keyword>
<evidence type="ECO:0000256" key="3">
    <source>
        <dbReference type="ARBA" id="ARBA00022741"/>
    </source>
</evidence>
<keyword evidence="4 8" id="KW-0067">ATP-binding</keyword>
<name>A0A1F2WSQ3_9ACTN</name>
<evidence type="ECO:0000256" key="1">
    <source>
        <dbReference type="ARBA" id="ARBA00005594"/>
    </source>
</evidence>
<dbReference type="EC" id="6.1.1.4" evidence="8"/>
<dbReference type="InterPro" id="IPR009008">
    <property type="entry name" value="Val/Leu/Ile-tRNA-synth_edit"/>
</dbReference>
<dbReference type="FunFam" id="3.40.50.620:FF:000003">
    <property type="entry name" value="Leucine--tRNA ligase"/>
    <property type="match status" value="1"/>
</dbReference>
<dbReference type="Gene3D" id="3.40.50.620">
    <property type="entry name" value="HUPs"/>
    <property type="match status" value="2"/>
</dbReference>
<dbReference type="FunFam" id="3.40.50.620:FF:000100">
    <property type="entry name" value="probable leucine--tRNA ligase, mitochondrial"/>
    <property type="match status" value="1"/>
</dbReference>
<evidence type="ECO:0000256" key="2">
    <source>
        <dbReference type="ARBA" id="ARBA00022598"/>
    </source>
</evidence>
<comment type="similarity">
    <text evidence="1 8 9">Belongs to the class-I aminoacyl-tRNA synthetase family.</text>
</comment>
<dbReference type="SUPFAM" id="SSF52374">
    <property type="entry name" value="Nucleotidylyl transferase"/>
    <property type="match status" value="1"/>
</dbReference>
<proteinExistence type="inferred from homology"/>
<evidence type="ECO:0000256" key="5">
    <source>
        <dbReference type="ARBA" id="ARBA00022917"/>
    </source>
</evidence>
<protein>
    <recommendedName>
        <fullName evidence="8">Leucine--tRNA ligase</fullName>
        <ecNumber evidence="8">6.1.1.4</ecNumber>
    </recommendedName>
    <alternativeName>
        <fullName evidence="8">Leucyl-tRNA synthetase</fullName>
        <shortName evidence="8">LeuRS</shortName>
    </alternativeName>
</protein>
<feature type="short sequence motif" description="'KMSKS' region" evidence="8">
    <location>
        <begin position="583"/>
        <end position="587"/>
    </location>
</feature>
<dbReference type="SUPFAM" id="SSF47323">
    <property type="entry name" value="Anticodon-binding domain of a subclass of class I aminoacyl-tRNA synthetases"/>
    <property type="match status" value="1"/>
</dbReference>
<dbReference type="Gene3D" id="3.90.740.10">
    <property type="entry name" value="Valyl/Leucyl/Isoleucyl-tRNA synthetase, editing domain"/>
    <property type="match status" value="1"/>
</dbReference>
<comment type="caution">
    <text evidence="14">The sequence shown here is derived from an EMBL/GenBank/DDBJ whole genome shotgun (WGS) entry which is preliminary data.</text>
</comment>
<evidence type="ECO:0000313" key="14">
    <source>
        <dbReference type="EMBL" id="OFW59877.1"/>
    </source>
</evidence>
<dbReference type="Pfam" id="PF00133">
    <property type="entry name" value="tRNA-synt_1"/>
    <property type="match status" value="1"/>
</dbReference>
<dbReference type="HAMAP" id="MF_00049_B">
    <property type="entry name" value="Leu_tRNA_synth_B"/>
    <property type="match status" value="1"/>
</dbReference>
<dbReference type="GO" id="GO:0004823">
    <property type="term" value="F:leucine-tRNA ligase activity"/>
    <property type="evidence" value="ECO:0007669"/>
    <property type="project" value="UniProtKB-UniRule"/>
</dbReference>
<feature type="short sequence motif" description="'HIGH' region" evidence="8">
    <location>
        <begin position="42"/>
        <end position="52"/>
    </location>
</feature>
<dbReference type="InterPro" id="IPR013155">
    <property type="entry name" value="M/V/L/I-tRNA-synth_anticd-bd"/>
</dbReference>
<feature type="domain" description="Methionyl/Valyl/Leucyl/Isoleucyl-tRNA synthetase anticodon-binding" evidence="11">
    <location>
        <begin position="667"/>
        <end position="786"/>
    </location>
</feature>
<accession>A0A1F2WSQ3</accession>
<dbReference type="InterPro" id="IPR025709">
    <property type="entry name" value="Leu_tRNA-synth_edit"/>
</dbReference>
<evidence type="ECO:0000259" key="10">
    <source>
        <dbReference type="Pfam" id="PF00133"/>
    </source>
</evidence>
<evidence type="ECO:0000256" key="9">
    <source>
        <dbReference type="RuleBase" id="RU363039"/>
    </source>
</evidence>
<dbReference type="Gene3D" id="1.10.730.10">
    <property type="entry name" value="Isoleucyl-tRNA Synthetase, Domain 1"/>
    <property type="match status" value="1"/>
</dbReference>
<dbReference type="InterPro" id="IPR015413">
    <property type="entry name" value="Methionyl/Leucyl_tRNA_Synth"/>
</dbReference>
<dbReference type="FunFam" id="1.10.730.10:FF:000011">
    <property type="entry name" value="Leucine--tRNA ligase chloroplastic/mitochondrial"/>
    <property type="match status" value="1"/>
</dbReference>
<keyword evidence="8" id="KW-0963">Cytoplasm</keyword>
<evidence type="ECO:0000256" key="4">
    <source>
        <dbReference type="ARBA" id="ARBA00022840"/>
    </source>
</evidence>
<evidence type="ECO:0000256" key="7">
    <source>
        <dbReference type="ARBA" id="ARBA00047469"/>
    </source>
</evidence>
<gene>
    <name evidence="8" type="primary">leuS</name>
    <name evidence="14" type="ORF">A2Y75_10410</name>
</gene>
<organism evidence="14 15">
    <name type="scientific">Candidatus Solincola sediminis</name>
    <dbReference type="NCBI Taxonomy" id="1797199"/>
    <lineage>
        <taxon>Bacteria</taxon>
        <taxon>Bacillati</taxon>
        <taxon>Actinomycetota</taxon>
        <taxon>Candidatus Geothermincolia</taxon>
        <taxon>Candidatus Geothermincolales</taxon>
        <taxon>Candidatus Geothermincolaceae</taxon>
        <taxon>Candidatus Solincola</taxon>
    </lineage>
</organism>
<evidence type="ECO:0000259" key="12">
    <source>
        <dbReference type="Pfam" id="PF09334"/>
    </source>
</evidence>
<dbReference type="STRING" id="1797197.A2Y75_10410"/>
<dbReference type="InterPro" id="IPR009080">
    <property type="entry name" value="tRNAsynth_Ia_anticodon-bd"/>
</dbReference>
<keyword evidence="3 8" id="KW-0547">Nucleotide-binding</keyword>
<evidence type="ECO:0000313" key="15">
    <source>
        <dbReference type="Proteomes" id="UP000177876"/>
    </source>
</evidence>
<dbReference type="GO" id="GO:0002161">
    <property type="term" value="F:aminoacyl-tRNA deacylase activity"/>
    <property type="evidence" value="ECO:0007669"/>
    <property type="project" value="InterPro"/>
</dbReference>
<evidence type="ECO:0000256" key="8">
    <source>
        <dbReference type="HAMAP-Rule" id="MF_00049"/>
    </source>
</evidence>
<comment type="catalytic activity">
    <reaction evidence="7 8">
        <text>tRNA(Leu) + L-leucine + ATP = L-leucyl-tRNA(Leu) + AMP + diphosphate</text>
        <dbReference type="Rhea" id="RHEA:11688"/>
        <dbReference type="Rhea" id="RHEA-COMP:9613"/>
        <dbReference type="Rhea" id="RHEA-COMP:9622"/>
        <dbReference type="ChEBI" id="CHEBI:30616"/>
        <dbReference type="ChEBI" id="CHEBI:33019"/>
        <dbReference type="ChEBI" id="CHEBI:57427"/>
        <dbReference type="ChEBI" id="CHEBI:78442"/>
        <dbReference type="ChEBI" id="CHEBI:78494"/>
        <dbReference type="ChEBI" id="CHEBI:456215"/>
        <dbReference type="EC" id="6.1.1.4"/>
    </reaction>
</comment>
<dbReference type="GO" id="GO:0006429">
    <property type="term" value="P:leucyl-tRNA aminoacylation"/>
    <property type="evidence" value="ECO:0007669"/>
    <property type="project" value="UniProtKB-UniRule"/>
</dbReference>
<dbReference type="CDD" id="cd00812">
    <property type="entry name" value="LeuRS_core"/>
    <property type="match status" value="1"/>
</dbReference>
<evidence type="ECO:0000259" key="13">
    <source>
        <dbReference type="Pfam" id="PF13603"/>
    </source>
</evidence>
<dbReference type="InterPro" id="IPR014729">
    <property type="entry name" value="Rossmann-like_a/b/a_fold"/>
</dbReference>
<dbReference type="PANTHER" id="PTHR43740:SF2">
    <property type="entry name" value="LEUCINE--TRNA LIGASE, MITOCHONDRIAL"/>
    <property type="match status" value="1"/>
</dbReference>
<feature type="domain" description="Aminoacyl-tRNA synthetase class Ia" evidence="10">
    <location>
        <begin position="422"/>
        <end position="622"/>
    </location>
</feature>
<dbReference type="Pfam" id="PF13603">
    <property type="entry name" value="tRNA-synt_1_2"/>
    <property type="match status" value="1"/>
</dbReference>
<dbReference type="PRINTS" id="PR00985">
    <property type="entry name" value="TRNASYNTHLEU"/>
</dbReference>
<feature type="domain" description="Leucyl-tRNA synthetase editing" evidence="13">
    <location>
        <begin position="221"/>
        <end position="402"/>
    </location>
</feature>
<dbReference type="Pfam" id="PF08264">
    <property type="entry name" value="Anticodon_1"/>
    <property type="match status" value="1"/>
</dbReference>
<evidence type="ECO:0000259" key="11">
    <source>
        <dbReference type="Pfam" id="PF08264"/>
    </source>
</evidence>
<dbReference type="InterPro" id="IPR002300">
    <property type="entry name" value="aa-tRNA-synth_Ia"/>
</dbReference>
<dbReference type="SUPFAM" id="SSF50677">
    <property type="entry name" value="ValRS/IleRS/LeuRS editing domain"/>
    <property type="match status" value="1"/>
</dbReference>
<feature type="binding site" evidence="8">
    <location>
        <position position="586"/>
    </location>
    <ligand>
        <name>ATP</name>
        <dbReference type="ChEBI" id="CHEBI:30616"/>
    </ligand>
</feature>
<feature type="domain" description="Methionyl/Leucyl tRNA synthetase" evidence="12">
    <location>
        <begin position="37"/>
        <end position="180"/>
    </location>
</feature>
<evidence type="ECO:0000256" key="6">
    <source>
        <dbReference type="ARBA" id="ARBA00023146"/>
    </source>
</evidence>